<dbReference type="PANTHER" id="PTHR32096">
    <property type="entry name" value="WRKY TRANSCRIPTION FACTOR 30-RELATED-RELATED"/>
    <property type="match status" value="1"/>
</dbReference>
<proteinExistence type="predicted"/>
<evidence type="ECO:0000256" key="1">
    <source>
        <dbReference type="ARBA" id="ARBA00004123"/>
    </source>
</evidence>
<reference evidence="8 9" key="1">
    <citation type="journal article" date="2014" name="Agronomy (Basel)">
        <title>A Draft Genome Sequence for Ensete ventricosum, the Drought-Tolerant Tree Against Hunger.</title>
        <authorList>
            <person name="Harrison J."/>
            <person name="Moore K.A."/>
            <person name="Paszkiewicz K."/>
            <person name="Jones T."/>
            <person name="Grant M."/>
            <person name="Ambacheew D."/>
            <person name="Muzemil S."/>
            <person name="Studholme D.J."/>
        </authorList>
    </citation>
    <scope>NUCLEOTIDE SEQUENCE [LARGE SCALE GENOMIC DNA]</scope>
</reference>
<feature type="domain" description="WRKY" evidence="7">
    <location>
        <begin position="83"/>
        <end position="139"/>
    </location>
</feature>
<evidence type="ECO:0000256" key="5">
    <source>
        <dbReference type="ARBA" id="ARBA00023242"/>
    </source>
</evidence>
<accession>A0A427A6F4</accession>
<feature type="region of interest" description="Disordered" evidence="6">
    <location>
        <begin position="370"/>
        <end position="389"/>
    </location>
</feature>
<evidence type="ECO:0000256" key="6">
    <source>
        <dbReference type="SAM" id="MobiDB-lite"/>
    </source>
</evidence>
<keyword evidence="5" id="KW-0539">Nucleus</keyword>
<evidence type="ECO:0000256" key="2">
    <source>
        <dbReference type="ARBA" id="ARBA00023015"/>
    </source>
</evidence>
<evidence type="ECO:0000313" key="8">
    <source>
        <dbReference type="EMBL" id="RRT71815.1"/>
    </source>
</evidence>
<dbReference type="Gene3D" id="2.20.25.80">
    <property type="entry name" value="WRKY domain"/>
    <property type="match status" value="1"/>
</dbReference>
<dbReference type="AlphaFoldDB" id="A0A427A6F4"/>
<dbReference type="SMART" id="SM00774">
    <property type="entry name" value="WRKY"/>
    <property type="match status" value="1"/>
</dbReference>
<dbReference type="SUPFAM" id="SSF118290">
    <property type="entry name" value="WRKY DNA-binding domain"/>
    <property type="match status" value="1"/>
</dbReference>
<dbReference type="InterPro" id="IPR036576">
    <property type="entry name" value="WRKY_dom_sf"/>
</dbReference>
<comment type="caution">
    <text evidence="8">The sequence shown here is derived from an EMBL/GenBank/DDBJ whole genome shotgun (WGS) entry which is preliminary data.</text>
</comment>
<evidence type="ECO:0000259" key="7">
    <source>
        <dbReference type="PROSITE" id="PS50811"/>
    </source>
</evidence>
<evidence type="ECO:0000313" key="9">
    <source>
        <dbReference type="Proteomes" id="UP000287651"/>
    </source>
</evidence>
<sequence>MNGSCSDELETCEPEEARIASDANDRSLWSGGSGDGAKPVRSLAPSSSSAPSPKRSRRAVEKRVVTVPISDAKGTGEGAPPADSWAWRKYGQKPIKGSPYPRYGLLQVQQLQGVPGEETGGAEQSRPGCDRRYLLLRSQPSMAPPQEPPPQARSSRDAADCRGPAAAAEPVQPAGVRGARREILRPDRGGGTGSLGRRPRQRFPVVRRRVLDVLDLPVRGRLLRAALRFGLLLRGPGRGRAARGAGCRRPCGGRGGLAVRGPGGAARVLGGAPPGPGVRLVGGDHGVSEPHPTTSLGRQAGRRSDRGEPRAPYDWLIFLGSRRLKTAFFPIFSSSSLSSMASSIIIDLRDIVFTCGNFSPRRREKQFKILSSTLPPPPPRAHRRTPSSSRVSAHHLCACVTRHT</sequence>
<dbReference type="EMBL" id="AMZH03003601">
    <property type="protein sequence ID" value="RRT71815.1"/>
    <property type="molecule type" value="Genomic_DNA"/>
</dbReference>
<name>A0A427A6F4_ENSVE</name>
<keyword evidence="2" id="KW-0805">Transcription regulation</keyword>
<dbReference type="GO" id="GO:0005634">
    <property type="term" value="C:nucleus"/>
    <property type="evidence" value="ECO:0007669"/>
    <property type="project" value="UniProtKB-SubCell"/>
</dbReference>
<evidence type="ECO:0000256" key="4">
    <source>
        <dbReference type="ARBA" id="ARBA00023163"/>
    </source>
</evidence>
<organism evidence="8 9">
    <name type="scientific">Ensete ventricosum</name>
    <name type="common">Abyssinian banana</name>
    <name type="synonym">Musa ensete</name>
    <dbReference type="NCBI Taxonomy" id="4639"/>
    <lineage>
        <taxon>Eukaryota</taxon>
        <taxon>Viridiplantae</taxon>
        <taxon>Streptophyta</taxon>
        <taxon>Embryophyta</taxon>
        <taxon>Tracheophyta</taxon>
        <taxon>Spermatophyta</taxon>
        <taxon>Magnoliopsida</taxon>
        <taxon>Liliopsida</taxon>
        <taxon>Zingiberales</taxon>
        <taxon>Musaceae</taxon>
        <taxon>Ensete</taxon>
    </lineage>
</organism>
<dbReference type="PROSITE" id="PS50811">
    <property type="entry name" value="WRKY"/>
    <property type="match status" value="1"/>
</dbReference>
<dbReference type="GO" id="GO:0000976">
    <property type="term" value="F:transcription cis-regulatory region binding"/>
    <property type="evidence" value="ECO:0007669"/>
    <property type="project" value="TreeGrafter"/>
</dbReference>
<feature type="compositionally biased region" description="Pro residues" evidence="6">
    <location>
        <begin position="142"/>
        <end position="151"/>
    </location>
</feature>
<protein>
    <recommendedName>
        <fullName evidence="7">WRKY domain-containing protein</fullName>
    </recommendedName>
</protein>
<comment type="subcellular location">
    <subcellularLocation>
        <location evidence="1">Nucleus</location>
    </subcellularLocation>
</comment>
<evidence type="ECO:0000256" key="3">
    <source>
        <dbReference type="ARBA" id="ARBA00023125"/>
    </source>
</evidence>
<dbReference type="InterPro" id="IPR003657">
    <property type="entry name" value="WRKY_dom"/>
</dbReference>
<keyword evidence="3" id="KW-0238">DNA-binding</keyword>
<feature type="compositionally biased region" description="Basic and acidic residues" evidence="6">
    <location>
        <begin position="15"/>
        <end position="25"/>
    </location>
</feature>
<dbReference type="Proteomes" id="UP000287651">
    <property type="component" value="Unassembled WGS sequence"/>
</dbReference>
<feature type="region of interest" description="Disordered" evidence="6">
    <location>
        <begin position="1"/>
        <end position="93"/>
    </location>
</feature>
<dbReference type="Pfam" id="PF03106">
    <property type="entry name" value="WRKY"/>
    <property type="match status" value="1"/>
</dbReference>
<feature type="region of interest" description="Disordered" evidence="6">
    <location>
        <begin position="140"/>
        <end position="199"/>
    </location>
</feature>
<gene>
    <name evidence="8" type="ORF">B296_00034725</name>
</gene>
<feature type="compositionally biased region" description="Basic and acidic residues" evidence="6">
    <location>
        <begin position="179"/>
        <end position="188"/>
    </location>
</feature>
<feature type="region of interest" description="Disordered" evidence="6">
    <location>
        <begin position="284"/>
        <end position="308"/>
    </location>
</feature>
<keyword evidence="4" id="KW-0804">Transcription</keyword>
<dbReference type="InterPro" id="IPR044810">
    <property type="entry name" value="WRKY_plant"/>
</dbReference>
<dbReference type="PANTHER" id="PTHR32096:SF19">
    <property type="entry name" value="OS01G0750100 PROTEIN"/>
    <property type="match status" value="1"/>
</dbReference>
<feature type="compositionally biased region" description="Low complexity" evidence="6">
    <location>
        <begin position="41"/>
        <end position="53"/>
    </location>
</feature>
<dbReference type="GO" id="GO:0003700">
    <property type="term" value="F:DNA-binding transcription factor activity"/>
    <property type="evidence" value="ECO:0007669"/>
    <property type="project" value="InterPro"/>
</dbReference>